<protein>
    <submittedName>
        <fullName evidence="1">Uncharacterized protein</fullName>
    </submittedName>
</protein>
<organism evidence="1 2">
    <name type="scientific">Pleurodeles waltl</name>
    <name type="common">Iberian ribbed newt</name>
    <dbReference type="NCBI Taxonomy" id="8319"/>
    <lineage>
        <taxon>Eukaryota</taxon>
        <taxon>Metazoa</taxon>
        <taxon>Chordata</taxon>
        <taxon>Craniata</taxon>
        <taxon>Vertebrata</taxon>
        <taxon>Euteleostomi</taxon>
        <taxon>Amphibia</taxon>
        <taxon>Batrachia</taxon>
        <taxon>Caudata</taxon>
        <taxon>Salamandroidea</taxon>
        <taxon>Salamandridae</taxon>
        <taxon>Pleurodelinae</taxon>
        <taxon>Pleurodeles</taxon>
    </lineage>
</organism>
<gene>
    <name evidence="1" type="ORF">NDU88_003252</name>
</gene>
<dbReference type="AlphaFoldDB" id="A0AAV7TMZ8"/>
<evidence type="ECO:0000313" key="2">
    <source>
        <dbReference type="Proteomes" id="UP001066276"/>
    </source>
</evidence>
<proteinExistence type="predicted"/>
<accession>A0AAV7TMZ8</accession>
<sequence>MDSRLRMSVLVVVDFSREVMKADDGCREAVSCTGRTGDLESTLCPQIYTGCMPTSHGRGMPRKLAKNGAGGLEPP</sequence>
<dbReference type="Proteomes" id="UP001066276">
    <property type="component" value="Chromosome 3_2"/>
</dbReference>
<dbReference type="EMBL" id="JANPWB010000006">
    <property type="protein sequence ID" value="KAJ1178002.1"/>
    <property type="molecule type" value="Genomic_DNA"/>
</dbReference>
<keyword evidence="2" id="KW-1185">Reference proteome</keyword>
<reference evidence="1" key="1">
    <citation type="journal article" date="2022" name="bioRxiv">
        <title>Sequencing and chromosome-scale assembly of the giantPleurodeles waltlgenome.</title>
        <authorList>
            <person name="Brown T."/>
            <person name="Elewa A."/>
            <person name="Iarovenko S."/>
            <person name="Subramanian E."/>
            <person name="Araus A.J."/>
            <person name="Petzold A."/>
            <person name="Susuki M."/>
            <person name="Suzuki K.-i.T."/>
            <person name="Hayashi T."/>
            <person name="Toyoda A."/>
            <person name="Oliveira C."/>
            <person name="Osipova E."/>
            <person name="Leigh N.D."/>
            <person name="Simon A."/>
            <person name="Yun M.H."/>
        </authorList>
    </citation>
    <scope>NUCLEOTIDE SEQUENCE</scope>
    <source>
        <strain evidence="1">20211129_DDA</strain>
        <tissue evidence="1">Liver</tissue>
    </source>
</reference>
<comment type="caution">
    <text evidence="1">The sequence shown here is derived from an EMBL/GenBank/DDBJ whole genome shotgun (WGS) entry which is preliminary data.</text>
</comment>
<evidence type="ECO:0000313" key="1">
    <source>
        <dbReference type="EMBL" id="KAJ1178002.1"/>
    </source>
</evidence>
<name>A0AAV7TMZ8_PLEWA</name>